<evidence type="ECO:0000313" key="2">
    <source>
        <dbReference type="EMBL" id="GAV50764.1"/>
    </source>
</evidence>
<evidence type="ECO:0008006" key="4">
    <source>
        <dbReference type="Google" id="ProtNLM"/>
    </source>
</evidence>
<evidence type="ECO:0000313" key="3">
    <source>
        <dbReference type="Proteomes" id="UP000187013"/>
    </source>
</evidence>
<gene>
    <name evidence="2" type="ORF">ZYGR_0Z01870</name>
</gene>
<feature type="region of interest" description="Disordered" evidence="1">
    <location>
        <begin position="135"/>
        <end position="242"/>
    </location>
</feature>
<dbReference type="EMBL" id="BDGX01000026">
    <property type="protein sequence ID" value="GAV50764.1"/>
    <property type="molecule type" value="Genomic_DNA"/>
</dbReference>
<dbReference type="PANTHER" id="PTHR38645:SF1">
    <property type="entry name" value="YALI0F12243P"/>
    <property type="match status" value="1"/>
</dbReference>
<feature type="compositionally biased region" description="Basic residues" evidence="1">
    <location>
        <begin position="148"/>
        <end position="159"/>
    </location>
</feature>
<dbReference type="PANTHER" id="PTHR38645">
    <property type="entry name" value="CHROMOSOME 9, WHOLE GENOME SHOTGUN SEQUENCE"/>
    <property type="match status" value="1"/>
</dbReference>
<proteinExistence type="predicted"/>
<dbReference type="OrthoDB" id="21418at2759"/>
<accession>A0A1Q3A4W7</accession>
<name>A0A1Q3A4W7_ZYGRO</name>
<feature type="compositionally biased region" description="Basic and acidic residues" evidence="1">
    <location>
        <begin position="208"/>
        <end position="220"/>
    </location>
</feature>
<organism evidence="2 3">
    <name type="scientific">Zygosaccharomyces rouxii</name>
    <dbReference type="NCBI Taxonomy" id="4956"/>
    <lineage>
        <taxon>Eukaryota</taxon>
        <taxon>Fungi</taxon>
        <taxon>Dikarya</taxon>
        <taxon>Ascomycota</taxon>
        <taxon>Saccharomycotina</taxon>
        <taxon>Saccharomycetes</taxon>
        <taxon>Saccharomycetales</taxon>
        <taxon>Saccharomycetaceae</taxon>
        <taxon>Zygosaccharomyces</taxon>
    </lineage>
</organism>
<dbReference type="eggNOG" id="ENOG502S6F0">
    <property type="taxonomic scope" value="Eukaryota"/>
</dbReference>
<evidence type="ECO:0000256" key="1">
    <source>
        <dbReference type="SAM" id="MobiDB-lite"/>
    </source>
</evidence>
<comment type="caution">
    <text evidence="2">The sequence shown here is derived from an EMBL/GenBank/DDBJ whole genome shotgun (WGS) entry which is preliminary data.</text>
</comment>
<dbReference type="Proteomes" id="UP000187013">
    <property type="component" value="Unassembled WGS sequence"/>
</dbReference>
<sequence>MERLNTLGSSLPPEQPPTNQVIESLSSELSQEFKLAANAVTKLYRVANERNSLLKHQGYLQCLEDILSIMGQNPSASTDVIHLWCLKQKNEMLSHGGGISPDSSATTNSNKFDFNFDNPNVSNINNTDVSVPKFRLSNPPPSVEHTTTNHKPKKTRWIKRQPTWAKEDKILRDDESIGDDQRSPHRKSDSDKVQEHHIYHPHHHHHHYYNDNNDRTKMGTEPETDLGPKKKQRLDKTDSIGD</sequence>
<dbReference type="AlphaFoldDB" id="A0A1Q3A4W7"/>
<protein>
    <recommendedName>
        <fullName evidence="4">YJR056C-like protein</fullName>
    </recommendedName>
</protein>
<feature type="compositionally biased region" description="Basic and acidic residues" evidence="1">
    <location>
        <begin position="165"/>
        <end position="198"/>
    </location>
</feature>
<reference evidence="2 3" key="1">
    <citation type="submission" date="2016-08" db="EMBL/GenBank/DDBJ databases">
        <title>Draft genome sequence of allopolyploid Zygosaccharomyces rouxii.</title>
        <authorList>
            <person name="Watanabe J."/>
            <person name="Uehara K."/>
            <person name="Mogi Y."/>
            <person name="Tsukioka Y."/>
        </authorList>
    </citation>
    <scope>NUCLEOTIDE SEQUENCE [LARGE SCALE GENOMIC DNA]</scope>
    <source>
        <strain evidence="2 3">NBRC 110957</strain>
    </source>
</reference>